<dbReference type="GO" id="GO:0016787">
    <property type="term" value="F:hydrolase activity"/>
    <property type="evidence" value="ECO:0007669"/>
    <property type="project" value="UniProtKB-KW"/>
</dbReference>
<evidence type="ECO:0000256" key="2">
    <source>
        <dbReference type="ARBA" id="ARBA00022723"/>
    </source>
</evidence>
<keyword evidence="8" id="KW-0548">Nucleotidyltransferase</keyword>
<dbReference type="Pfam" id="PF00665">
    <property type="entry name" value="rve"/>
    <property type="match status" value="1"/>
</dbReference>
<feature type="domain" description="Integrase catalytic" evidence="10">
    <location>
        <begin position="1"/>
        <end position="154"/>
    </location>
</feature>
<dbReference type="AlphaFoldDB" id="A0AAV1TE50"/>
<keyword evidence="9" id="KW-0233">DNA recombination</keyword>
<dbReference type="GO" id="GO:0046872">
    <property type="term" value="F:metal ion binding"/>
    <property type="evidence" value="ECO:0007669"/>
    <property type="project" value="UniProtKB-KW"/>
</dbReference>
<evidence type="ECO:0000256" key="5">
    <source>
        <dbReference type="ARBA" id="ARBA00022842"/>
    </source>
</evidence>
<dbReference type="InterPro" id="IPR036397">
    <property type="entry name" value="RNaseH_sf"/>
</dbReference>
<dbReference type="EMBL" id="CAKLBY020000039">
    <property type="protein sequence ID" value="CAK7912523.1"/>
    <property type="molecule type" value="Genomic_DNA"/>
</dbReference>
<dbReference type="GO" id="GO:0006310">
    <property type="term" value="P:DNA recombination"/>
    <property type="evidence" value="ECO:0007669"/>
    <property type="project" value="UniProtKB-KW"/>
</dbReference>
<proteinExistence type="predicted"/>
<keyword evidence="8" id="KW-0239">DNA-directed DNA polymerase</keyword>
<evidence type="ECO:0000256" key="9">
    <source>
        <dbReference type="ARBA" id="ARBA00023172"/>
    </source>
</evidence>
<evidence type="ECO:0000256" key="7">
    <source>
        <dbReference type="ARBA" id="ARBA00022918"/>
    </source>
</evidence>
<dbReference type="GO" id="GO:0004519">
    <property type="term" value="F:endonuclease activity"/>
    <property type="evidence" value="ECO:0007669"/>
    <property type="project" value="UniProtKB-KW"/>
</dbReference>
<dbReference type="SUPFAM" id="SSF53098">
    <property type="entry name" value="Ribonuclease H-like"/>
    <property type="match status" value="1"/>
</dbReference>
<keyword evidence="3" id="KW-0255">Endonuclease</keyword>
<dbReference type="GO" id="GO:0015074">
    <property type="term" value="P:DNA integration"/>
    <property type="evidence" value="ECO:0007669"/>
    <property type="project" value="UniProtKB-KW"/>
</dbReference>
<sequence length="187" mass="21488">MGPIKTVSKGGARSVLTFVEDYSRLVAAYFMKHKSEVAARLSEFKDFFENQWGKHLKCIRSENGTEFVNKKIFHICARNGIMHQRIVPYSPQQNGVAERMNRTIMEKARSMLYYKGIDMQWWAEAVSTAVYLINRSTNSENSDVTPFEVSFKMKPSIEHLRVFGSQGYAHIEELLSRGGYGEVYIGR</sequence>
<evidence type="ECO:0000256" key="8">
    <source>
        <dbReference type="ARBA" id="ARBA00022932"/>
    </source>
</evidence>
<dbReference type="Gene3D" id="3.30.420.10">
    <property type="entry name" value="Ribonuclease H-like superfamily/Ribonuclease H"/>
    <property type="match status" value="1"/>
</dbReference>
<evidence type="ECO:0000256" key="1">
    <source>
        <dbReference type="ARBA" id="ARBA00022722"/>
    </source>
</evidence>
<dbReference type="InterPro" id="IPR039537">
    <property type="entry name" value="Retrotran_Ty1/copia-like"/>
</dbReference>
<keyword evidence="8" id="KW-0808">Transferase</keyword>
<keyword evidence="1" id="KW-0540">Nuclease</keyword>
<keyword evidence="5" id="KW-0460">Magnesium</keyword>
<protein>
    <recommendedName>
        <fullName evidence="10">Integrase catalytic domain-containing protein</fullName>
    </recommendedName>
</protein>
<keyword evidence="6" id="KW-0229">DNA integration</keyword>
<dbReference type="GO" id="GO:0003964">
    <property type="term" value="F:RNA-directed DNA polymerase activity"/>
    <property type="evidence" value="ECO:0007669"/>
    <property type="project" value="UniProtKB-KW"/>
</dbReference>
<keyword evidence="2" id="KW-0479">Metal-binding</keyword>
<gene>
    <name evidence="11" type="ORF">PM001_LOCUS4573</name>
</gene>
<dbReference type="Proteomes" id="UP001162060">
    <property type="component" value="Unassembled WGS sequence"/>
</dbReference>
<evidence type="ECO:0000259" key="10">
    <source>
        <dbReference type="PROSITE" id="PS50994"/>
    </source>
</evidence>
<dbReference type="PANTHER" id="PTHR42648:SF11">
    <property type="entry name" value="TRANSPOSON TY4-P GAG-POL POLYPROTEIN"/>
    <property type="match status" value="1"/>
</dbReference>
<keyword evidence="4" id="KW-0378">Hydrolase</keyword>
<evidence type="ECO:0000256" key="6">
    <source>
        <dbReference type="ARBA" id="ARBA00022908"/>
    </source>
</evidence>
<accession>A0AAV1TE50</accession>
<reference evidence="11" key="1">
    <citation type="submission" date="2024-01" db="EMBL/GenBank/DDBJ databases">
        <authorList>
            <person name="Webb A."/>
        </authorList>
    </citation>
    <scope>NUCLEOTIDE SEQUENCE</scope>
    <source>
        <strain evidence="11">Pm1</strain>
    </source>
</reference>
<evidence type="ECO:0000313" key="11">
    <source>
        <dbReference type="EMBL" id="CAK7912523.1"/>
    </source>
</evidence>
<dbReference type="GO" id="GO:0003887">
    <property type="term" value="F:DNA-directed DNA polymerase activity"/>
    <property type="evidence" value="ECO:0007669"/>
    <property type="project" value="UniProtKB-KW"/>
</dbReference>
<dbReference type="InterPro" id="IPR012337">
    <property type="entry name" value="RNaseH-like_sf"/>
</dbReference>
<name>A0AAV1TE50_9STRA</name>
<evidence type="ECO:0000256" key="4">
    <source>
        <dbReference type="ARBA" id="ARBA00022801"/>
    </source>
</evidence>
<dbReference type="InterPro" id="IPR001584">
    <property type="entry name" value="Integrase_cat-core"/>
</dbReference>
<evidence type="ECO:0000256" key="3">
    <source>
        <dbReference type="ARBA" id="ARBA00022759"/>
    </source>
</evidence>
<comment type="caution">
    <text evidence="11">The sequence shown here is derived from an EMBL/GenBank/DDBJ whole genome shotgun (WGS) entry which is preliminary data.</text>
</comment>
<dbReference type="PANTHER" id="PTHR42648">
    <property type="entry name" value="TRANSPOSASE, PUTATIVE-RELATED"/>
    <property type="match status" value="1"/>
</dbReference>
<dbReference type="GO" id="GO:0003676">
    <property type="term" value="F:nucleic acid binding"/>
    <property type="evidence" value="ECO:0007669"/>
    <property type="project" value="InterPro"/>
</dbReference>
<keyword evidence="7" id="KW-0695">RNA-directed DNA polymerase</keyword>
<dbReference type="PROSITE" id="PS50994">
    <property type="entry name" value="INTEGRASE"/>
    <property type="match status" value="1"/>
</dbReference>
<evidence type="ECO:0000313" key="12">
    <source>
        <dbReference type="Proteomes" id="UP001162060"/>
    </source>
</evidence>
<organism evidence="11 12">
    <name type="scientific">Peronospora matthiolae</name>
    <dbReference type="NCBI Taxonomy" id="2874970"/>
    <lineage>
        <taxon>Eukaryota</taxon>
        <taxon>Sar</taxon>
        <taxon>Stramenopiles</taxon>
        <taxon>Oomycota</taxon>
        <taxon>Peronosporomycetes</taxon>
        <taxon>Peronosporales</taxon>
        <taxon>Peronosporaceae</taxon>
        <taxon>Peronospora</taxon>
    </lineage>
</organism>